<feature type="region of interest" description="Disordered" evidence="1">
    <location>
        <begin position="17"/>
        <end position="46"/>
    </location>
</feature>
<feature type="non-terminal residue" evidence="2">
    <location>
        <position position="1"/>
    </location>
</feature>
<sequence>GFSAVLPVRDFGRDRFFGSGGGGPRRAAAGVLSRGRRPRRGEGRAGRLRFAATLRRGRGTGLPRARGRQDLVFGPTYDGGYYL</sequence>
<dbReference type="AlphaFoldDB" id="A0A6J4R4Q2"/>
<feature type="non-terminal residue" evidence="2">
    <location>
        <position position="83"/>
    </location>
</feature>
<gene>
    <name evidence="2" type="ORF">AVDCRST_MAG25-912</name>
</gene>
<proteinExistence type="predicted"/>
<evidence type="ECO:0000313" key="2">
    <source>
        <dbReference type="EMBL" id="CAA9461393.1"/>
    </source>
</evidence>
<reference evidence="2" key="1">
    <citation type="submission" date="2020-02" db="EMBL/GenBank/DDBJ databases">
        <authorList>
            <person name="Meier V. D."/>
        </authorList>
    </citation>
    <scope>NUCLEOTIDE SEQUENCE</scope>
    <source>
        <strain evidence="2">AVDCRST_MAG25</strain>
    </source>
</reference>
<name>A0A6J4R4Q2_9ACTN</name>
<evidence type="ECO:0000256" key="1">
    <source>
        <dbReference type="SAM" id="MobiDB-lite"/>
    </source>
</evidence>
<dbReference type="EMBL" id="CADCVI010000056">
    <property type="protein sequence ID" value="CAA9461393.1"/>
    <property type="molecule type" value="Genomic_DNA"/>
</dbReference>
<protein>
    <submittedName>
        <fullName evidence="2">Uncharacterized protein</fullName>
    </submittedName>
</protein>
<organism evidence="2">
    <name type="scientific">uncultured Rubrobacteraceae bacterium</name>
    <dbReference type="NCBI Taxonomy" id="349277"/>
    <lineage>
        <taxon>Bacteria</taxon>
        <taxon>Bacillati</taxon>
        <taxon>Actinomycetota</taxon>
        <taxon>Rubrobacteria</taxon>
        <taxon>Rubrobacterales</taxon>
        <taxon>Rubrobacteraceae</taxon>
        <taxon>environmental samples</taxon>
    </lineage>
</organism>
<accession>A0A6J4R4Q2</accession>